<evidence type="ECO:0000256" key="2">
    <source>
        <dbReference type="ARBA" id="ARBA00022448"/>
    </source>
</evidence>
<dbReference type="RefSeq" id="WP_004608079.1">
    <property type="nucleotide sequence ID" value="NZ_AP025569.1"/>
</dbReference>
<keyword evidence="6 9" id="KW-0406">Ion transport</keyword>
<dbReference type="NCBIfam" id="TIGR00220">
    <property type="entry name" value="mscL"/>
    <property type="match status" value="1"/>
</dbReference>
<keyword evidence="4 9" id="KW-0812">Transmembrane</keyword>
<dbReference type="Pfam" id="PF01741">
    <property type="entry name" value="MscL"/>
    <property type="match status" value="1"/>
</dbReference>
<proteinExistence type="inferred from homology"/>
<evidence type="ECO:0000313" key="10">
    <source>
        <dbReference type="EMBL" id="MSS39790.1"/>
    </source>
</evidence>
<comment type="subunit">
    <text evidence="9">Homopentamer.</text>
</comment>
<evidence type="ECO:0000256" key="4">
    <source>
        <dbReference type="ARBA" id="ARBA00022692"/>
    </source>
</evidence>
<evidence type="ECO:0000256" key="5">
    <source>
        <dbReference type="ARBA" id="ARBA00022989"/>
    </source>
</evidence>
<organism evidence="10 11">
    <name type="scientific">Clostridium scindens (strain JCM 10418 / VPI 12708)</name>
    <dbReference type="NCBI Taxonomy" id="29347"/>
    <lineage>
        <taxon>Bacteria</taxon>
        <taxon>Bacillati</taxon>
        <taxon>Bacillota</taxon>
        <taxon>Clostridia</taxon>
        <taxon>Lachnospirales</taxon>
        <taxon>Lachnospiraceae</taxon>
    </lineage>
</organism>
<keyword evidence="8 9" id="KW-0407">Ion channel</keyword>
<dbReference type="AlphaFoldDB" id="A0A844F7E5"/>
<accession>A0A844F7E5</accession>
<evidence type="ECO:0000256" key="9">
    <source>
        <dbReference type="HAMAP-Rule" id="MF_00115"/>
    </source>
</evidence>
<feature type="transmembrane region" description="Helical" evidence="9">
    <location>
        <begin position="20"/>
        <end position="38"/>
    </location>
</feature>
<dbReference type="Proteomes" id="UP000462363">
    <property type="component" value="Unassembled WGS sequence"/>
</dbReference>
<dbReference type="EMBL" id="VUMB01000008">
    <property type="protein sequence ID" value="MSS39790.1"/>
    <property type="molecule type" value="Genomic_DNA"/>
</dbReference>
<dbReference type="InterPro" id="IPR037673">
    <property type="entry name" value="MSC/AndL"/>
</dbReference>
<evidence type="ECO:0000256" key="7">
    <source>
        <dbReference type="ARBA" id="ARBA00023136"/>
    </source>
</evidence>
<dbReference type="InterPro" id="IPR036019">
    <property type="entry name" value="MscL_channel"/>
</dbReference>
<evidence type="ECO:0000256" key="1">
    <source>
        <dbReference type="ARBA" id="ARBA00004141"/>
    </source>
</evidence>
<comment type="function">
    <text evidence="9">Channel that opens in response to stretch forces in the membrane lipid bilayer. May participate in the regulation of osmotic pressure changes within the cell.</text>
</comment>
<dbReference type="HAMAP" id="MF_00115">
    <property type="entry name" value="MscL"/>
    <property type="match status" value="1"/>
</dbReference>
<evidence type="ECO:0000313" key="11">
    <source>
        <dbReference type="Proteomes" id="UP000462363"/>
    </source>
</evidence>
<dbReference type="GO" id="GO:0008381">
    <property type="term" value="F:mechanosensitive monoatomic ion channel activity"/>
    <property type="evidence" value="ECO:0007669"/>
    <property type="project" value="UniProtKB-UniRule"/>
</dbReference>
<keyword evidence="7 9" id="KW-0472">Membrane</keyword>
<comment type="subcellular location">
    <subcellularLocation>
        <location evidence="9">Cell membrane</location>
        <topology evidence="9">Multi-pass membrane protein</topology>
    </subcellularLocation>
    <subcellularLocation>
        <location evidence="1">Membrane</location>
        <topology evidence="1">Multi-pass membrane protein</topology>
    </subcellularLocation>
</comment>
<comment type="caution">
    <text evidence="10">The sequence shown here is derived from an EMBL/GenBank/DDBJ whole genome shotgun (WGS) entry which is preliminary data.</text>
</comment>
<dbReference type="PRINTS" id="PR01264">
    <property type="entry name" value="MECHCHANNEL"/>
</dbReference>
<dbReference type="InterPro" id="IPR001185">
    <property type="entry name" value="MS_channel"/>
</dbReference>
<sequence>MKAFIKEFKEFISRGSVLDMAVGIIIGGAFTSIVKSLVDDIINPLLGLFGGMNFDLLTISLGKDVVLYYGRFLTAVINFLIMALIVFAIIKVINRFTARWKNQEIPKKETKICPYCQSEIHIDARKCPHCTSAIQ</sequence>
<evidence type="ECO:0000256" key="3">
    <source>
        <dbReference type="ARBA" id="ARBA00022475"/>
    </source>
</evidence>
<evidence type="ECO:0000256" key="6">
    <source>
        <dbReference type="ARBA" id="ARBA00023065"/>
    </source>
</evidence>
<keyword evidence="5 9" id="KW-1133">Transmembrane helix</keyword>
<feature type="transmembrane region" description="Helical" evidence="9">
    <location>
        <begin position="68"/>
        <end position="93"/>
    </location>
</feature>
<comment type="similarity">
    <text evidence="9">Belongs to the MscL family.</text>
</comment>
<evidence type="ECO:0000256" key="8">
    <source>
        <dbReference type="ARBA" id="ARBA00023303"/>
    </source>
</evidence>
<keyword evidence="3 9" id="KW-1003">Cell membrane</keyword>
<reference evidence="10 11" key="1">
    <citation type="submission" date="2019-08" db="EMBL/GenBank/DDBJ databases">
        <title>In-depth cultivation of the pig gut microbiome towards novel bacterial diversity and tailored functional studies.</title>
        <authorList>
            <person name="Wylensek D."/>
            <person name="Hitch T.C.A."/>
            <person name="Clavel T."/>
        </authorList>
    </citation>
    <scope>NUCLEOTIDE SEQUENCE [LARGE SCALE GENOMIC DNA]</scope>
    <source>
        <strain evidence="10 11">BL-389-WT-3D</strain>
    </source>
</reference>
<dbReference type="SUPFAM" id="SSF81330">
    <property type="entry name" value="Gated mechanosensitive channel"/>
    <property type="match status" value="1"/>
</dbReference>
<gene>
    <name evidence="9 10" type="primary">mscL</name>
    <name evidence="10" type="ORF">FYJ37_05335</name>
</gene>
<dbReference type="GO" id="GO:0005886">
    <property type="term" value="C:plasma membrane"/>
    <property type="evidence" value="ECO:0007669"/>
    <property type="project" value="UniProtKB-SubCell"/>
</dbReference>
<dbReference type="Gene3D" id="1.10.1200.120">
    <property type="entry name" value="Large-conductance mechanosensitive channel, MscL, domain 1"/>
    <property type="match status" value="1"/>
</dbReference>
<dbReference type="PANTHER" id="PTHR30266">
    <property type="entry name" value="MECHANOSENSITIVE CHANNEL MSCL"/>
    <property type="match status" value="1"/>
</dbReference>
<name>A0A844F7E5_CLOSV</name>
<protein>
    <recommendedName>
        <fullName evidence="9">Large-conductance mechanosensitive channel</fullName>
    </recommendedName>
</protein>
<keyword evidence="2 9" id="KW-0813">Transport</keyword>
<dbReference type="PANTHER" id="PTHR30266:SF2">
    <property type="entry name" value="LARGE-CONDUCTANCE MECHANOSENSITIVE CHANNEL"/>
    <property type="match status" value="1"/>
</dbReference>
<dbReference type="GeneID" id="62696874"/>